<evidence type="ECO:0000313" key="3">
    <source>
        <dbReference type="Proteomes" id="UP000277633"/>
    </source>
</evidence>
<protein>
    <submittedName>
        <fullName evidence="2">TraB family protein</fullName>
    </submittedName>
</protein>
<accession>A0A497JFV5</accession>
<keyword evidence="1" id="KW-1133">Transmembrane helix</keyword>
<name>A0A497JFV5_9ARCH</name>
<dbReference type="Proteomes" id="UP000277633">
    <property type="component" value="Unassembled WGS sequence"/>
</dbReference>
<dbReference type="AlphaFoldDB" id="A0A497JFV5"/>
<evidence type="ECO:0000256" key="1">
    <source>
        <dbReference type="SAM" id="Phobius"/>
    </source>
</evidence>
<dbReference type="EMBL" id="QMWO01000105">
    <property type="protein sequence ID" value="RLG68996.1"/>
    <property type="molecule type" value="Genomic_DNA"/>
</dbReference>
<feature type="transmembrane region" description="Helical" evidence="1">
    <location>
        <begin position="34"/>
        <end position="59"/>
    </location>
</feature>
<organism evidence="2 3">
    <name type="scientific">Candidatus Iainarchaeum sp</name>
    <dbReference type="NCBI Taxonomy" id="3101447"/>
    <lineage>
        <taxon>Archaea</taxon>
        <taxon>Candidatus Iainarchaeota</taxon>
        <taxon>Candidatus Iainarchaeia</taxon>
        <taxon>Candidatus Iainarchaeales</taxon>
        <taxon>Candidatus Iainarchaeaceae</taxon>
        <taxon>Candidatus Iainarchaeum</taxon>
    </lineage>
</organism>
<feature type="non-terminal residue" evidence="2">
    <location>
        <position position="1"/>
    </location>
</feature>
<evidence type="ECO:0000313" key="2">
    <source>
        <dbReference type="EMBL" id="RLG68996.1"/>
    </source>
</evidence>
<comment type="caution">
    <text evidence="2">The sequence shown here is derived from an EMBL/GenBank/DDBJ whole genome shotgun (WGS) entry which is preliminary data.</text>
</comment>
<proteinExistence type="predicted"/>
<reference evidence="2 3" key="1">
    <citation type="submission" date="2018-06" db="EMBL/GenBank/DDBJ databases">
        <title>Extensive metabolic versatility and redundancy in microbially diverse, dynamic hydrothermal sediments.</title>
        <authorList>
            <person name="Dombrowski N."/>
            <person name="Teske A."/>
            <person name="Baker B.J."/>
        </authorList>
    </citation>
    <scope>NUCLEOTIDE SEQUENCE [LARGE SCALE GENOMIC DNA]</scope>
    <source>
        <strain evidence="2">B9_G13</strain>
    </source>
</reference>
<sequence>FAGIVEASVRPVRVLDLEDLNKIDSLKDFQRNRFAHVLLVTALVNAGSTIATFLSLYLITAML</sequence>
<gene>
    <name evidence="2" type="ORF">DRO07_02840</name>
</gene>
<keyword evidence="1" id="KW-0812">Transmembrane</keyword>
<keyword evidence="1" id="KW-0472">Membrane</keyword>